<dbReference type="GO" id="GO:0034040">
    <property type="term" value="F:ATPase-coupled lipid transmembrane transporter activity"/>
    <property type="evidence" value="ECO:0007669"/>
    <property type="project" value="TreeGrafter"/>
</dbReference>
<dbReference type="PANTHER" id="PTHR24221:SF261">
    <property type="entry name" value="GLUTATHIONE_L-CYSTEINE TRANSPORT SYSTEM ATP-BINDING_PERMEASE PROTEIN CYDD"/>
    <property type="match status" value="1"/>
</dbReference>
<dbReference type="InterPro" id="IPR039421">
    <property type="entry name" value="Type_1_exporter"/>
</dbReference>
<dbReference type="GO" id="GO:0140359">
    <property type="term" value="F:ABC-type transporter activity"/>
    <property type="evidence" value="ECO:0007669"/>
    <property type="project" value="InterPro"/>
</dbReference>
<comment type="subcellular location">
    <subcellularLocation>
        <location evidence="1">Cell membrane</location>
        <topology evidence="1">Multi-pass membrane protein</topology>
    </subcellularLocation>
</comment>
<dbReference type="Gene3D" id="3.40.50.300">
    <property type="entry name" value="P-loop containing nucleotide triphosphate hydrolases"/>
    <property type="match status" value="1"/>
</dbReference>
<dbReference type="Gene3D" id="1.20.1560.10">
    <property type="entry name" value="ABC transporter type 1, transmembrane domain"/>
    <property type="match status" value="1"/>
</dbReference>
<keyword evidence="2 7" id="KW-0812">Transmembrane</keyword>
<dbReference type="PANTHER" id="PTHR24221">
    <property type="entry name" value="ATP-BINDING CASSETTE SUB-FAMILY B"/>
    <property type="match status" value="1"/>
</dbReference>
<feature type="domain" description="ABC transmembrane type-1" evidence="9">
    <location>
        <begin position="72"/>
        <end position="278"/>
    </location>
</feature>
<keyword evidence="4" id="KW-0067">ATP-binding</keyword>
<dbReference type="PROSITE" id="PS50929">
    <property type="entry name" value="ABC_TM1F"/>
    <property type="match status" value="1"/>
</dbReference>
<dbReference type="Pfam" id="PF00664">
    <property type="entry name" value="ABC_membrane"/>
    <property type="match status" value="1"/>
</dbReference>
<keyword evidence="3" id="KW-0547">Nucleotide-binding</keyword>
<feature type="domain" description="ABC transporter" evidence="8">
    <location>
        <begin position="332"/>
        <end position="536"/>
    </location>
</feature>
<dbReference type="InterPro" id="IPR027417">
    <property type="entry name" value="P-loop_NTPase"/>
</dbReference>
<feature type="transmembrane region" description="Helical" evidence="7">
    <location>
        <begin position="175"/>
        <end position="195"/>
    </location>
</feature>
<sequence>MKIAAVPAPSSGPGASAPAAFKALSTAGRLARHGLHGLLALQAIRAALRLGFAATAAMAAGRLVMDAAVDPWLIAAALAFLAAACFAGFAADSVQASAENAVSTRLRTLAGERLSEMPARQLQSLSIGSLVVSMQRHPESIAALQVGHRAATAMMAAGPLLSALVLCFVSWQAALLIICLTPVMVLFFALIGNAIRRRADAQERAFGRLAGQFADRIRTLPTILANHAMAGEEAKLARRLEAYADKTMSVLRIAFANAGIIDFFASLSIALLAVFLGLGHLKLATIPGFSGLELWQSLFILMIAPEYFAPFRRFSEQYHAKAEGQAAAAALDRLLDAEPVAAKTLPALDRLRLTLPAHGLIAIVGPSGSGKSTLLRRLAGLESGAMPTPETHPLATGEIAWVSTDAYVPEGSLAEAISWNAGAVDRNRLEDVASAIGLLDDALLPGGLDARLDKGGANLSGGQRLRIAVARALLCGRAVLADEPTAKLDRNTAEAVRRMLVEISTTRLVVVATHDRDLSAAADTIVDLARGDAVEVAA</sequence>
<dbReference type="InterPro" id="IPR003439">
    <property type="entry name" value="ABC_transporter-like_ATP-bd"/>
</dbReference>
<keyword evidence="6 7" id="KW-0472">Membrane</keyword>
<dbReference type="InterPro" id="IPR036640">
    <property type="entry name" value="ABC1_TM_sf"/>
</dbReference>
<dbReference type="GO" id="GO:0005886">
    <property type="term" value="C:plasma membrane"/>
    <property type="evidence" value="ECO:0007669"/>
    <property type="project" value="UniProtKB-SubCell"/>
</dbReference>
<dbReference type="EMBL" id="CCNB01000043">
    <property type="protein sequence ID" value="CDX44572.1"/>
    <property type="molecule type" value="Genomic_DNA"/>
</dbReference>
<evidence type="ECO:0000313" key="10">
    <source>
        <dbReference type="EMBL" id="CDX44572.1"/>
    </source>
</evidence>
<dbReference type="SUPFAM" id="SSF52540">
    <property type="entry name" value="P-loop containing nucleoside triphosphate hydrolases"/>
    <property type="match status" value="1"/>
</dbReference>
<dbReference type="InterPro" id="IPR011527">
    <property type="entry name" value="ABC1_TM_dom"/>
</dbReference>
<feature type="transmembrane region" description="Helical" evidence="7">
    <location>
        <begin position="71"/>
        <end position="91"/>
    </location>
</feature>
<protein>
    <submittedName>
        <fullName evidence="10">ABC transporter related</fullName>
    </submittedName>
</protein>
<gene>
    <name evidence="10" type="ORF">MPLDJ20_60649</name>
</gene>
<name>A0A090FS83_MESPL</name>
<dbReference type="Pfam" id="PF00005">
    <property type="entry name" value="ABC_tran"/>
    <property type="match status" value="1"/>
</dbReference>
<proteinExistence type="predicted"/>
<dbReference type="GO" id="GO:0005524">
    <property type="term" value="F:ATP binding"/>
    <property type="evidence" value="ECO:0007669"/>
    <property type="project" value="UniProtKB-KW"/>
</dbReference>
<dbReference type="GO" id="GO:0016887">
    <property type="term" value="F:ATP hydrolysis activity"/>
    <property type="evidence" value="ECO:0007669"/>
    <property type="project" value="InterPro"/>
</dbReference>
<dbReference type="InterPro" id="IPR003593">
    <property type="entry name" value="AAA+_ATPase"/>
</dbReference>
<reference evidence="10 11" key="1">
    <citation type="submission" date="2014-08" db="EMBL/GenBank/DDBJ databases">
        <authorList>
            <person name="Moulin Lionel"/>
        </authorList>
    </citation>
    <scope>NUCLEOTIDE SEQUENCE [LARGE SCALE GENOMIC DNA]</scope>
</reference>
<evidence type="ECO:0000256" key="4">
    <source>
        <dbReference type="ARBA" id="ARBA00022840"/>
    </source>
</evidence>
<dbReference type="AlphaFoldDB" id="A0A090FS83"/>
<evidence type="ECO:0000313" key="11">
    <source>
        <dbReference type="Proteomes" id="UP000046373"/>
    </source>
</evidence>
<evidence type="ECO:0000256" key="2">
    <source>
        <dbReference type="ARBA" id="ARBA00022692"/>
    </source>
</evidence>
<evidence type="ECO:0000259" key="9">
    <source>
        <dbReference type="PROSITE" id="PS50929"/>
    </source>
</evidence>
<feature type="transmembrane region" description="Helical" evidence="7">
    <location>
        <begin position="150"/>
        <end position="169"/>
    </location>
</feature>
<accession>A0A090FS83</accession>
<keyword evidence="5 7" id="KW-1133">Transmembrane helix</keyword>
<organism evidence="10 11">
    <name type="scientific">Mesorhizobium plurifarium</name>
    <dbReference type="NCBI Taxonomy" id="69974"/>
    <lineage>
        <taxon>Bacteria</taxon>
        <taxon>Pseudomonadati</taxon>
        <taxon>Pseudomonadota</taxon>
        <taxon>Alphaproteobacteria</taxon>
        <taxon>Hyphomicrobiales</taxon>
        <taxon>Phyllobacteriaceae</taxon>
        <taxon>Mesorhizobium</taxon>
    </lineage>
</organism>
<evidence type="ECO:0000256" key="3">
    <source>
        <dbReference type="ARBA" id="ARBA00022741"/>
    </source>
</evidence>
<evidence type="ECO:0000256" key="1">
    <source>
        <dbReference type="ARBA" id="ARBA00004651"/>
    </source>
</evidence>
<evidence type="ECO:0000256" key="6">
    <source>
        <dbReference type="ARBA" id="ARBA00023136"/>
    </source>
</evidence>
<dbReference type="SMART" id="SM00382">
    <property type="entry name" value="AAA"/>
    <property type="match status" value="1"/>
</dbReference>
<dbReference type="GeneID" id="31893151"/>
<evidence type="ECO:0000256" key="7">
    <source>
        <dbReference type="SAM" id="Phobius"/>
    </source>
</evidence>
<evidence type="ECO:0000259" key="8">
    <source>
        <dbReference type="PROSITE" id="PS50893"/>
    </source>
</evidence>
<dbReference type="Proteomes" id="UP000046373">
    <property type="component" value="Unassembled WGS sequence"/>
</dbReference>
<evidence type="ECO:0000256" key="5">
    <source>
        <dbReference type="ARBA" id="ARBA00022989"/>
    </source>
</evidence>
<dbReference type="SUPFAM" id="SSF90123">
    <property type="entry name" value="ABC transporter transmembrane region"/>
    <property type="match status" value="1"/>
</dbReference>
<feature type="transmembrane region" description="Helical" evidence="7">
    <location>
        <begin position="254"/>
        <end position="278"/>
    </location>
</feature>
<dbReference type="PROSITE" id="PS50893">
    <property type="entry name" value="ABC_TRANSPORTER_2"/>
    <property type="match status" value="1"/>
</dbReference>